<dbReference type="InterPro" id="IPR000792">
    <property type="entry name" value="Tscrpt_reg_LuxR_C"/>
</dbReference>
<feature type="modified residue" description="4-aspartylphosphate" evidence="2">
    <location>
        <position position="61"/>
    </location>
</feature>
<name>A0A8J6U3D4_9HYPH</name>
<dbReference type="Gene3D" id="3.40.50.2300">
    <property type="match status" value="1"/>
</dbReference>
<keyword evidence="6" id="KW-1185">Reference proteome</keyword>
<dbReference type="InterPro" id="IPR058245">
    <property type="entry name" value="NreC/VraR/RcsB-like_REC"/>
</dbReference>
<evidence type="ECO:0000259" key="3">
    <source>
        <dbReference type="PROSITE" id="PS50043"/>
    </source>
</evidence>
<evidence type="ECO:0000259" key="4">
    <source>
        <dbReference type="PROSITE" id="PS50110"/>
    </source>
</evidence>
<dbReference type="SMART" id="SM00448">
    <property type="entry name" value="REC"/>
    <property type="match status" value="1"/>
</dbReference>
<dbReference type="InterPro" id="IPR051015">
    <property type="entry name" value="EvgA-like"/>
</dbReference>
<feature type="domain" description="HTH luxR-type" evidence="3">
    <location>
        <begin position="151"/>
        <end position="216"/>
    </location>
</feature>
<dbReference type="CDD" id="cd17535">
    <property type="entry name" value="REC_NarL-like"/>
    <property type="match status" value="1"/>
</dbReference>
<proteinExistence type="predicted"/>
<comment type="caution">
    <text evidence="5">The sequence shown here is derived from an EMBL/GenBank/DDBJ whole genome shotgun (WGS) entry which is preliminary data.</text>
</comment>
<evidence type="ECO:0000313" key="5">
    <source>
        <dbReference type="EMBL" id="MBD0416383.1"/>
    </source>
</evidence>
<dbReference type="CDD" id="cd06170">
    <property type="entry name" value="LuxR_C_like"/>
    <property type="match status" value="1"/>
</dbReference>
<dbReference type="SMART" id="SM00421">
    <property type="entry name" value="HTH_LUXR"/>
    <property type="match status" value="1"/>
</dbReference>
<sequence>MSTVGDTARFLIIDDHPLFREALHSAVQAAYPDGDMVEARSIGEALELLSASSAFDLALLDLTMPDVQGFDGLLQFRTRYPWLPVVIISGHEDPKIIGEALSYGAAGFIPKSVRKDELAEAIRTVMEGAISVPKYYQAAAPDAGSADRAELVRRLAMLTPQQLRVLNMLRQGMLNKQIAYELQVGETTVKAHVSEILRKLNVYSRTQAVIEVSKLDNAELFREHGGF</sequence>
<dbReference type="GO" id="GO:0006355">
    <property type="term" value="P:regulation of DNA-templated transcription"/>
    <property type="evidence" value="ECO:0007669"/>
    <property type="project" value="InterPro"/>
</dbReference>
<dbReference type="PRINTS" id="PR00038">
    <property type="entry name" value="HTHLUXR"/>
</dbReference>
<dbReference type="Proteomes" id="UP000643405">
    <property type="component" value="Unassembled WGS sequence"/>
</dbReference>
<dbReference type="RefSeq" id="WP_188165809.1">
    <property type="nucleotide sequence ID" value="NZ_JACVVX010000005.1"/>
</dbReference>
<dbReference type="AlphaFoldDB" id="A0A8J6U3D4"/>
<dbReference type="PANTHER" id="PTHR45566">
    <property type="entry name" value="HTH-TYPE TRANSCRIPTIONAL REGULATOR YHJB-RELATED"/>
    <property type="match status" value="1"/>
</dbReference>
<dbReference type="InterPro" id="IPR001789">
    <property type="entry name" value="Sig_transdc_resp-reg_receiver"/>
</dbReference>
<dbReference type="PROSITE" id="PS50110">
    <property type="entry name" value="RESPONSE_REGULATORY"/>
    <property type="match status" value="1"/>
</dbReference>
<organism evidence="5 6">
    <name type="scientific">Oryzicola mucosus</name>
    <dbReference type="NCBI Taxonomy" id="2767425"/>
    <lineage>
        <taxon>Bacteria</taxon>
        <taxon>Pseudomonadati</taxon>
        <taxon>Pseudomonadota</taxon>
        <taxon>Alphaproteobacteria</taxon>
        <taxon>Hyphomicrobiales</taxon>
        <taxon>Phyllobacteriaceae</taxon>
        <taxon>Oryzicola</taxon>
    </lineage>
</organism>
<gene>
    <name evidence="5" type="ORF">ICI42_17150</name>
</gene>
<evidence type="ECO:0000256" key="1">
    <source>
        <dbReference type="ARBA" id="ARBA00022553"/>
    </source>
</evidence>
<accession>A0A8J6U3D4</accession>
<protein>
    <submittedName>
        <fullName evidence="5">Response regulator transcription factor</fullName>
    </submittedName>
</protein>
<dbReference type="PANTHER" id="PTHR45566:SF1">
    <property type="entry name" value="HTH-TYPE TRANSCRIPTIONAL REGULATOR YHJB-RELATED"/>
    <property type="match status" value="1"/>
</dbReference>
<dbReference type="SUPFAM" id="SSF52172">
    <property type="entry name" value="CheY-like"/>
    <property type="match status" value="1"/>
</dbReference>
<keyword evidence="1 2" id="KW-0597">Phosphoprotein</keyword>
<evidence type="ECO:0000313" key="6">
    <source>
        <dbReference type="Proteomes" id="UP000643405"/>
    </source>
</evidence>
<dbReference type="Gene3D" id="1.10.10.10">
    <property type="entry name" value="Winged helix-like DNA-binding domain superfamily/Winged helix DNA-binding domain"/>
    <property type="match status" value="1"/>
</dbReference>
<dbReference type="PROSITE" id="PS50043">
    <property type="entry name" value="HTH_LUXR_2"/>
    <property type="match status" value="1"/>
</dbReference>
<evidence type="ECO:0000256" key="2">
    <source>
        <dbReference type="PROSITE-ProRule" id="PRU00169"/>
    </source>
</evidence>
<dbReference type="GO" id="GO:0000160">
    <property type="term" value="P:phosphorelay signal transduction system"/>
    <property type="evidence" value="ECO:0007669"/>
    <property type="project" value="InterPro"/>
</dbReference>
<dbReference type="Pfam" id="PF00072">
    <property type="entry name" value="Response_reg"/>
    <property type="match status" value="1"/>
</dbReference>
<dbReference type="EMBL" id="JACVVX010000005">
    <property type="protein sequence ID" value="MBD0416383.1"/>
    <property type="molecule type" value="Genomic_DNA"/>
</dbReference>
<reference evidence="5" key="1">
    <citation type="submission" date="2020-09" db="EMBL/GenBank/DDBJ databases">
        <title>Genome seq and assembly of Tianweitania sp.</title>
        <authorList>
            <person name="Chhetri G."/>
        </authorList>
    </citation>
    <scope>NUCLEOTIDE SEQUENCE</scope>
    <source>
        <strain evidence="5">Rool2</strain>
    </source>
</reference>
<dbReference type="InterPro" id="IPR011006">
    <property type="entry name" value="CheY-like_superfamily"/>
</dbReference>
<dbReference type="Pfam" id="PF00196">
    <property type="entry name" value="GerE"/>
    <property type="match status" value="1"/>
</dbReference>
<dbReference type="InterPro" id="IPR036388">
    <property type="entry name" value="WH-like_DNA-bd_sf"/>
</dbReference>
<feature type="domain" description="Response regulatory" evidence="4">
    <location>
        <begin position="9"/>
        <end position="126"/>
    </location>
</feature>